<dbReference type="GO" id="GO:0071555">
    <property type="term" value="P:cell wall organization"/>
    <property type="evidence" value="ECO:0007669"/>
    <property type="project" value="TreeGrafter"/>
</dbReference>
<keyword evidence="3" id="KW-1133">Transmembrane helix</keyword>
<dbReference type="SUPFAM" id="SSF56519">
    <property type="entry name" value="Penicillin binding protein dimerisation domain"/>
    <property type="match status" value="1"/>
</dbReference>
<dbReference type="AlphaFoldDB" id="A0A1G2HQU5"/>
<dbReference type="Gene3D" id="3.40.710.10">
    <property type="entry name" value="DD-peptidase/beta-lactamase superfamily"/>
    <property type="match status" value="1"/>
</dbReference>
<evidence type="ECO:0000256" key="3">
    <source>
        <dbReference type="SAM" id="Phobius"/>
    </source>
</evidence>
<dbReference type="SUPFAM" id="SSF56601">
    <property type="entry name" value="beta-lactamase/transpeptidase-like"/>
    <property type="match status" value="1"/>
</dbReference>
<dbReference type="InterPro" id="IPR050515">
    <property type="entry name" value="Beta-lactam/transpept"/>
</dbReference>
<dbReference type="PANTHER" id="PTHR30627:SF1">
    <property type="entry name" value="PEPTIDOGLYCAN D,D-TRANSPEPTIDASE FTSI"/>
    <property type="match status" value="1"/>
</dbReference>
<dbReference type="PANTHER" id="PTHR30627">
    <property type="entry name" value="PEPTIDOGLYCAN D,D-TRANSPEPTIDASE"/>
    <property type="match status" value="1"/>
</dbReference>
<proteinExistence type="predicted"/>
<feature type="domain" description="Penicillin-binding protein dimerisation" evidence="5">
    <location>
        <begin position="77"/>
        <end position="199"/>
    </location>
</feature>
<dbReference type="InterPro" id="IPR012338">
    <property type="entry name" value="Beta-lactam/transpept-like"/>
</dbReference>
<sequence length="461" mass="50819">MKIFFKNWRVNFILLLIIIAGAVITSRLFFVQVVNHKLYQSQALGQQVGFSKVTGSRGQILCENSQQSKGAYNSGQTKNLATNKDSWIISAASDEISDKTAFAEALSEVIGQTKEEILAEMDGDNYYAVIKKAVSADELNKIKELNLKGLYWENNPERFYPQGELASQALGFLGGEGTGQYGLEGYYEDILMGKSGIKEEKRGLDALFSNNNSISLDGSDLYLTIDCNIQFQAESLLKKQKEKNDIDSGQIIVLKPDSGRILALANYPSFDLNQYSKEKNLEIFQNSATQKLFEPGSIFKPFTMAIALNENKITPETTYVDTGSVSFGAKTIHNFANEIYGEQTMTQVLENSINTGAVFASQQVSHQTFLNYVDKFGFTKKTGIDLQGEVSSNNNVLRNATDMNFATASFGQGIELTPIQIISGFSAIANGGRVVKPYLVEKIASGQDEMEIKPQLSDPVI</sequence>
<evidence type="ECO:0000313" key="7">
    <source>
        <dbReference type="Proteomes" id="UP000177190"/>
    </source>
</evidence>
<organism evidence="6 7">
    <name type="scientific">Candidatus Staskawiczbacteria bacterium RIFCSPHIGHO2_01_FULL_36_16</name>
    <dbReference type="NCBI Taxonomy" id="1802200"/>
    <lineage>
        <taxon>Bacteria</taxon>
        <taxon>Candidatus Staskawicziibacteriota</taxon>
    </lineage>
</organism>
<evidence type="ECO:0000313" key="6">
    <source>
        <dbReference type="EMBL" id="OGZ64795.1"/>
    </source>
</evidence>
<evidence type="ECO:0008006" key="8">
    <source>
        <dbReference type="Google" id="ProtNLM"/>
    </source>
</evidence>
<evidence type="ECO:0000259" key="5">
    <source>
        <dbReference type="Pfam" id="PF03717"/>
    </source>
</evidence>
<keyword evidence="2 3" id="KW-0472">Membrane</keyword>
<dbReference type="InterPro" id="IPR036138">
    <property type="entry name" value="PBP_dimer_sf"/>
</dbReference>
<dbReference type="GO" id="GO:0005886">
    <property type="term" value="C:plasma membrane"/>
    <property type="evidence" value="ECO:0007669"/>
    <property type="project" value="TreeGrafter"/>
</dbReference>
<name>A0A1G2HQU5_9BACT</name>
<dbReference type="STRING" id="1802200.A2812_01860"/>
<accession>A0A1G2HQU5</accession>
<evidence type="ECO:0000256" key="2">
    <source>
        <dbReference type="ARBA" id="ARBA00023136"/>
    </source>
</evidence>
<evidence type="ECO:0000256" key="1">
    <source>
        <dbReference type="ARBA" id="ARBA00004370"/>
    </source>
</evidence>
<feature type="non-terminal residue" evidence="6">
    <location>
        <position position="461"/>
    </location>
</feature>
<dbReference type="InterPro" id="IPR001460">
    <property type="entry name" value="PCN-bd_Tpept"/>
</dbReference>
<comment type="caution">
    <text evidence="6">The sequence shown here is derived from an EMBL/GenBank/DDBJ whole genome shotgun (WGS) entry which is preliminary data.</text>
</comment>
<comment type="subcellular location">
    <subcellularLocation>
        <location evidence="1">Membrane</location>
    </subcellularLocation>
</comment>
<dbReference type="Pfam" id="PF00905">
    <property type="entry name" value="Transpeptidase"/>
    <property type="match status" value="1"/>
</dbReference>
<gene>
    <name evidence="6" type="ORF">A2812_01860</name>
</gene>
<dbReference type="Gene3D" id="3.90.1310.10">
    <property type="entry name" value="Penicillin-binding protein 2a (Domain 2)"/>
    <property type="match status" value="1"/>
</dbReference>
<keyword evidence="3" id="KW-0812">Transmembrane</keyword>
<dbReference type="InterPro" id="IPR005311">
    <property type="entry name" value="PBP_dimer"/>
</dbReference>
<dbReference type="EMBL" id="MHOM01000019">
    <property type="protein sequence ID" value="OGZ64795.1"/>
    <property type="molecule type" value="Genomic_DNA"/>
</dbReference>
<feature type="domain" description="Penicillin-binding protein transpeptidase" evidence="4">
    <location>
        <begin position="251"/>
        <end position="451"/>
    </location>
</feature>
<protein>
    <recommendedName>
        <fullName evidence="8">Penicillin-binding protein transpeptidase domain-containing protein</fullName>
    </recommendedName>
</protein>
<evidence type="ECO:0000259" key="4">
    <source>
        <dbReference type="Pfam" id="PF00905"/>
    </source>
</evidence>
<dbReference type="Pfam" id="PF03717">
    <property type="entry name" value="PBP_dimer"/>
    <property type="match status" value="1"/>
</dbReference>
<feature type="transmembrane region" description="Helical" evidence="3">
    <location>
        <begin position="12"/>
        <end position="30"/>
    </location>
</feature>
<dbReference type="GO" id="GO:0008658">
    <property type="term" value="F:penicillin binding"/>
    <property type="evidence" value="ECO:0007669"/>
    <property type="project" value="InterPro"/>
</dbReference>
<reference evidence="6 7" key="1">
    <citation type="journal article" date="2016" name="Nat. Commun.">
        <title>Thousands of microbial genomes shed light on interconnected biogeochemical processes in an aquifer system.</title>
        <authorList>
            <person name="Anantharaman K."/>
            <person name="Brown C.T."/>
            <person name="Hug L.A."/>
            <person name="Sharon I."/>
            <person name="Castelle C.J."/>
            <person name="Probst A.J."/>
            <person name="Thomas B.C."/>
            <person name="Singh A."/>
            <person name="Wilkins M.J."/>
            <person name="Karaoz U."/>
            <person name="Brodie E.L."/>
            <person name="Williams K.H."/>
            <person name="Hubbard S.S."/>
            <person name="Banfield J.F."/>
        </authorList>
    </citation>
    <scope>NUCLEOTIDE SEQUENCE [LARGE SCALE GENOMIC DNA]</scope>
</reference>
<dbReference type="Proteomes" id="UP000177190">
    <property type="component" value="Unassembled WGS sequence"/>
</dbReference>